<gene>
    <name evidence="7" type="ORF">CC80DRAFT_376633</name>
</gene>
<dbReference type="EMBL" id="ML976978">
    <property type="protein sequence ID" value="KAF1963040.1"/>
    <property type="molecule type" value="Genomic_DNA"/>
</dbReference>
<evidence type="ECO:0000256" key="5">
    <source>
        <dbReference type="ARBA" id="ARBA00022946"/>
    </source>
</evidence>
<evidence type="ECO:0000256" key="3">
    <source>
        <dbReference type="ARBA" id="ARBA00010895"/>
    </source>
</evidence>
<dbReference type="Proteomes" id="UP000800035">
    <property type="component" value="Unassembled WGS sequence"/>
</dbReference>
<comment type="similarity">
    <text evidence="3">Belongs to the RRG9 family.</text>
</comment>
<evidence type="ECO:0000313" key="8">
    <source>
        <dbReference type="Proteomes" id="UP000800035"/>
    </source>
</evidence>
<dbReference type="GO" id="GO:0005634">
    <property type="term" value="C:nucleus"/>
    <property type="evidence" value="ECO:0007669"/>
    <property type="project" value="TreeGrafter"/>
</dbReference>
<feature type="non-terminal residue" evidence="7">
    <location>
        <position position="1"/>
    </location>
</feature>
<comment type="function">
    <text evidence="1">Required for respiratory activity and maintenance and expression of the mitochondrial genome.</text>
</comment>
<proteinExistence type="inferred from homology"/>
<dbReference type="PANTHER" id="PTHR13475:SF3">
    <property type="entry name" value="NEUGRIN"/>
    <property type="match status" value="1"/>
</dbReference>
<comment type="subcellular location">
    <subcellularLocation>
        <location evidence="2">Mitochondrion</location>
    </subcellularLocation>
</comment>
<evidence type="ECO:0000313" key="7">
    <source>
        <dbReference type="EMBL" id="KAF1963040.1"/>
    </source>
</evidence>
<evidence type="ECO:0000256" key="2">
    <source>
        <dbReference type="ARBA" id="ARBA00004173"/>
    </source>
</evidence>
<feature type="compositionally biased region" description="Polar residues" evidence="6">
    <location>
        <begin position="125"/>
        <end position="136"/>
    </location>
</feature>
<reference evidence="7" key="1">
    <citation type="journal article" date="2020" name="Stud. Mycol.">
        <title>101 Dothideomycetes genomes: a test case for predicting lifestyles and emergence of pathogens.</title>
        <authorList>
            <person name="Haridas S."/>
            <person name="Albert R."/>
            <person name="Binder M."/>
            <person name="Bloem J."/>
            <person name="Labutti K."/>
            <person name="Salamov A."/>
            <person name="Andreopoulos B."/>
            <person name="Baker S."/>
            <person name="Barry K."/>
            <person name="Bills G."/>
            <person name="Bluhm B."/>
            <person name="Cannon C."/>
            <person name="Castanera R."/>
            <person name="Culley D."/>
            <person name="Daum C."/>
            <person name="Ezra D."/>
            <person name="Gonzalez J."/>
            <person name="Henrissat B."/>
            <person name="Kuo A."/>
            <person name="Liang C."/>
            <person name="Lipzen A."/>
            <person name="Lutzoni F."/>
            <person name="Magnuson J."/>
            <person name="Mondo S."/>
            <person name="Nolan M."/>
            <person name="Ohm R."/>
            <person name="Pangilinan J."/>
            <person name="Park H.-J."/>
            <person name="Ramirez L."/>
            <person name="Alfaro M."/>
            <person name="Sun H."/>
            <person name="Tritt A."/>
            <person name="Yoshinaga Y."/>
            <person name="Zwiers L.-H."/>
            <person name="Turgeon B."/>
            <person name="Goodwin S."/>
            <person name="Spatafora J."/>
            <person name="Crous P."/>
            <person name="Grigoriev I."/>
        </authorList>
    </citation>
    <scope>NUCLEOTIDE SEQUENCE</scope>
    <source>
        <strain evidence="7">CBS 675.92</strain>
    </source>
</reference>
<dbReference type="OrthoDB" id="5578174at2759"/>
<evidence type="ECO:0000256" key="4">
    <source>
        <dbReference type="ARBA" id="ARBA00013566"/>
    </source>
</evidence>
<keyword evidence="5" id="KW-0809">Transit peptide</keyword>
<dbReference type="Pfam" id="PF06413">
    <property type="entry name" value="Neugrin"/>
    <property type="match status" value="1"/>
</dbReference>
<accession>A0A6A5UFE6</accession>
<dbReference type="InterPro" id="IPR010487">
    <property type="entry name" value="NGRN/Rrg9"/>
</dbReference>
<feature type="compositionally biased region" description="Basic and acidic residues" evidence="6">
    <location>
        <begin position="106"/>
        <end position="121"/>
    </location>
</feature>
<name>A0A6A5UFE6_9PLEO</name>
<organism evidence="7 8">
    <name type="scientific">Byssothecium circinans</name>
    <dbReference type="NCBI Taxonomy" id="147558"/>
    <lineage>
        <taxon>Eukaryota</taxon>
        <taxon>Fungi</taxon>
        <taxon>Dikarya</taxon>
        <taxon>Ascomycota</taxon>
        <taxon>Pezizomycotina</taxon>
        <taxon>Dothideomycetes</taxon>
        <taxon>Pleosporomycetidae</taxon>
        <taxon>Pleosporales</taxon>
        <taxon>Massarineae</taxon>
        <taxon>Massarinaceae</taxon>
        <taxon>Byssothecium</taxon>
    </lineage>
</organism>
<evidence type="ECO:0000256" key="1">
    <source>
        <dbReference type="ARBA" id="ARBA00003548"/>
    </source>
</evidence>
<dbReference type="GO" id="GO:0005739">
    <property type="term" value="C:mitochondrion"/>
    <property type="evidence" value="ECO:0007669"/>
    <property type="project" value="UniProtKB-SubCell"/>
</dbReference>
<dbReference type="AlphaFoldDB" id="A0A6A5UFE6"/>
<evidence type="ECO:0000256" key="6">
    <source>
        <dbReference type="SAM" id="MobiDB-lite"/>
    </source>
</evidence>
<dbReference type="PANTHER" id="PTHR13475">
    <property type="entry name" value="NEUGRIN"/>
    <property type="match status" value="1"/>
</dbReference>
<feature type="non-terminal residue" evidence="7">
    <location>
        <position position="170"/>
    </location>
</feature>
<sequence>EKPHWLIYKEAMKEKLAGESWNPRKKLSPDTMEGIRHLHQTQPERFTTQVLADHFKVSSEAIRRILKSKWRPSDEEQEDRMRRWDKRGEKIWSNLVELGIKPPKKWREMGVGRAQKGEKPRWKTGSRNSVPVSDSFSDPHLDVEVLIPIVDGKAHQGQQRWDNMPLSERL</sequence>
<protein>
    <recommendedName>
        <fullName evidence="4">Required for respiratory growth protein 9, mitochondrial</fullName>
    </recommendedName>
</protein>
<keyword evidence="8" id="KW-1185">Reference proteome</keyword>
<feature type="region of interest" description="Disordered" evidence="6">
    <location>
        <begin position="106"/>
        <end position="138"/>
    </location>
</feature>